<name>A0A3G4VIX9_9VIBR</name>
<gene>
    <name evidence="8" type="ORF">ECB94_26440</name>
</gene>
<evidence type="ECO:0000313" key="8">
    <source>
        <dbReference type="EMBL" id="AYV24773.1"/>
    </source>
</evidence>
<comment type="subcellular location">
    <subcellularLocation>
        <location evidence="1">Cell membrane</location>
        <topology evidence="1">Multi-pass membrane protein</topology>
    </subcellularLocation>
</comment>
<keyword evidence="4 7" id="KW-0812">Transmembrane</keyword>
<protein>
    <submittedName>
        <fullName evidence="8">LysE family translocator</fullName>
    </submittedName>
</protein>
<dbReference type="GO" id="GO:0042970">
    <property type="term" value="F:homoserine transmembrane transporter activity"/>
    <property type="evidence" value="ECO:0007669"/>
    <property type="project" value="TreeGrafter"/>
</dbReference>
<dbReference type="InterPro" id="IPR001123">
    <property type="entry name" value="LeuE-type"/>
</dbReference>
<evidence type="ECO:0000256" key="4">
    <source>
        <dbReference type="ARBA" id="ARBA00022692"/>
    </source>
</evidence>
<keyword evidence="5 7" id="KW-1133">Transmembrane helix</keyword>
<dbReference type="PANTHER" id="PTHR30086:SF14">
    <property type="entry name" value="HOMOSERINE_HOMOSERINE LACTONE EFFLUX PROTEIN"/>
    <property type="match status" value="1"/>
</dbReference>
<dbReference type="PIRSF" id="PIRSF006324">
    <property type="entry name" value="LeuE"/>
    <property type="match status" value="1"/>
</dbReference>
<evidence type="ECO:0000256" key="3">
    <source>
        <dbReference type="ARBA" id="ARBA00022475"/>
    </source>
</evidence>
<dbReference type="RefSeq" id="WP_124942174.1">
    <property type="nucleotide sequence ID" value="NZ_CP033578.1"/>
</dbReference>
<feature type="transmembrane region" description="Helical" evidence="7">
    <location>
        <begin position="6"/>
        <end position="28"/>
    </location>
</feature>
<feature type="transmembrane region" description="Helical" evidence="7">
    <location>
        <begin position="144"/>
        <end position="162"/>
    </location>
</feature>
<evidence type="ECO:0000256" key="6">
    <source>
        <dbReference type="ARBA" id="ARBA00023136"/>
    </source>
</evidence>
<evidence type="ECO:0000256" key="5">
    <source>
        <dbReference type="ARBA" id="ARBA00022989"/>
    </source>
</evidence>
<proteinExistence type="inferred from homology"/>
<accession>A0A3G4VIX9</accession>
<dbReference type="EMBL" id="CP033578">
    <property type="protein sequence ID" value="AYV24773.1"/>
    <property type="molecule type" value="Genomic_DNA"/>
</dbReference>
<keyword evidence="3" id="KW-1003">Cell membrane</keyword>
<dbReference type="Pfam" id="PF01810">
    <property type="entry name" value="LysE"/>
    <property type="match status" value="1"/>
</dbReference>
<dbReference type="AlphaFoldDB" id="A0A3G4VIX9"/>
<feature type="transmembrane region" description="Helical" evidence="7">
    <location>
        <begin position="40"/>
        <end position="68"/>
    </location>
</feature>
<organism evidence="8 9">
    <name type="scientific">Vibrio mediterranei</name>
    <dbReference type="NCBI Taxonomy" id="689"/>
    <lineage>
        <taxon>Bacteria</taxon>
        <taxon>Pseudomonadati</taxon>
        <taxon>Pseudomonadota</taxon>
        <taxon>Gammaproteobacteria</taxon>
        <taxon>Vibrionales</taxon>
        <taxon>Vibrionaceae</taxon>
        <taxon>Vibrio</taxon>
    </lineage>
</organism>
<dbReference type="Proteomes" id="UP000279760">
    <property type="component" value="Chromosome 2"/>
</dbReference>
<evidence type="ECO:0000256" key="1">
    <source>
        <dbReference type="ARBA" id="ARBA00004651"/>
    </source>
</evidence>
<dbReference type="GO" id="GO:0005886">
    <property type="term" value="C:plasma membrane"/>
    <property type="evidence" value="ECO:0007669"/>
    <property type="project" value="UniProtKB-SubCell"/>
</dbReference>
<evidence type="ECO:0000256" key="2">
    <source>
        <dbReference type="ARBA" id="ARBA00007928"/>
    </source>
</evidence>
<evidence type="ECO:0000256" key="7">
    <source>
        <dbReference type="SAM" id="Phobius"/>
    </source>
</evidence>
<dbReference type="PANTHER" id="PTHR30086">
    <property type="entry name" value="ARGININE EXPORTER PROTEIN ARGO"/>
    <property type="match status" value="1"/>
</dbReference>
<evidence type="ECO:0000313" key="9">
    <source>
        <dbReference type="Proteomes" id="UP000279760"/>
    </source>
</evidence>
<reference evidence="8 9" key="1">
    <citation type="submission" date="2018-11" db="EMBL/GenBank/DDBJ databases">
        <title>Complete Genome Sequence of Vbrio mediterranei 117-T6: a Potential Pathogen Bacteria Isolated from the Conchocelis of Pyropia.</title>
        <authorList>
            <person name="Liu Q."/>
        </authorList>
    </citation>
    <scope>NUCLEOTIDE SEQUENCE [LARGE SCALE GENOMIC DNA]</scope>
    <source>
        <strain evidence="8 9">117-T6</strain>
    </source>
</reference>
<sequence length="202" mass="21950">MTFDVWLVYLFSVVCLSLAPGPNGMLALSHGVVYGKTKVLATITGGVIGFVLLIALAMFGVGAVMLATSEALTILKWVGGAYLVYLGYKLWNSPSPEQTSVEKTVNARKRGLFIQGFLAAVSNPKVLLFFGAFLPQFMNSTTPLMQQFVVIAVTFAVVEFFVEYLIARLANRLRPWLARHGKRFNKGCGSIFVILGGSFIAS</sequence>
<keyword evidence="6 7" id="KW-0472">Membrane</keyword>
<comment type="similarity">
    <text evidence="2">Belongs to the Rht family.</text>
</comment>
<feature type="transmembrane region" description="Helical" evidence="7">
    <location>
        <begin position="112"/>
        <end position="138"/>
    </location>
</feature>